<evidence type="ECO:0000256" key="2">
    <source>
        <dbReference type="ARBA" id="ARBA00023163"/>
    </source>
</evidence>
<name>A0A0D9XNY6_9ORYZ</name>
<accession>A0A0D9XNY6</accession>
<keyword evidence="1" id="KW-0805">Transcription regulation</keyword>
<evidence type="ECO:0000256" key="1">
    <source>
        <dbReference type="ARBA" id="ARBA00023015"/>
    </source>
</evidence>
<reference evidence="4" key="3">
    <citation type="submission" date="2015-04" db="UniProtKB">
        <authorList>
            <consortium name="EnsemblPlants"/>
        </authorList>
    </citation>
    <scope>IDENTIFICATION</scope>
</reference>
<comment type="caution">
    <text evidence="3">Lacks conserved residue(s) required for the propagation of feature annotation.</text>
</comment>
<dbReference type="AlphaFoldDB" id="A0A0D9XNY6"/>
<proteinExistence type="inferred from homology"/>
<dbReference type="InterPro" id="IPR005202">
    <property type="entry name" value="TF_GRAS"/>
</dbReference>
<dbReference type="Pfam" id="PF03514">
    <property type="entry name" value="GRAS"/>
    <property type="match status" value="1"/>
</dbReference>
<dbReference type="PANTHER" id="PTHR31636">
    <property type="entry name" value="OSJNBA0084A10.13 PROTEIN-RELATED"/>
    <property type="match status" value="1"/>
</dbReference>
<protein>
    <submittedName>
        <fullName evidence="4">Uncharacterized protein</fullName>
    </submittedName>
</protein>
<dbReference type="PROSITE" id="PS50985">
    <property type="entry name" value="GRAS"/>
    <property type="match status" value="1"/>
</dbReference>
<comment type="similarity">
    <text evidence="3">Belongs to the GRAS family.</text>
</comment>
<sequence length="219" mass="24218">MAELISHHYETPAPLARFLSAVRSLSPKIVVAAEQDADHNGVSFHKRFRKAIHHYAAVFDSLDAASHLLPADELARVERVVVGEEMKGVLLREGAPRRERHDRLRHWAYRMEMAGFAGVPLSYVAIRKGNDMYWAKSGSISCHRKIGIHPFQDGPILMGSKPKSPNGPLLGKAFSPRRGTTTLLRHVNRVGRLAAAAAAASAIHRTTPLLFSRSRRQAA</sequence>
<reference evidence="5" key="2">
    <citation type="submission" date="2013-12" db="EMBL/GenBank/DDBJ databases">
        <authorList>
            <person name="Yu Y."/>
            <person name="Lee S."/>
            <person name="de Baynast K."/>
            <person name="Wissotski M."/>
            <person name="Liu L."/>
            <person name="Talag J."/>
            <person name="Goicoechea J."/>
            <person name="Angelova A."/>
            <person name="Jetty R."/>
            <person name="Kudrna D."/>
            <person name="Golser W."/>
            <person name="Rivera L."/>
            <person name="Zhang J."/>
            <person name="Wing R."/>
        </authorList>
    </citation>
    <scope>NUCLEOTIDE SEQUENCE</scope>
</reference>
<evidence type="ECO:0000313" key="4">
    <source>
        <dbReference type="EnsemblPlants" id="LPERR11G02280.1"/>
    </source>
</evidence>
<keyword evidence="2" id="KW-0804">Transcription</keyword>
<dbReference type="EnsemblPlants" id="LPERR11G02280.1">
    <property type="protein sequence ID" value="LPERR11G02280.1"/>
    <property type="gene ID" value="LPERR11G02280"/>
</dbReference>
<evidence type="ECO:0000313" key="5">
    <source>
        <dbReference type="Proteomes" id="UP000032180"/>
    </source>
</evidence>
<dbReference type="HOGENOM" id="CLU_1263173_0_0_1"/>
<evidence type="ECO:0000256" key="3">
    <source>
        <dbReference type="PROSITE-ProRule" id="PRU01191"/>
    </source>
</evidence>
<dbReference type="STRING" id="77586.A0A0D9XNY6"/>
<organism evidence="4 5">
    <name type="scientific">Leersia perrieri</name>
    <dbReference type="NCBI Taxonomy" id="77586"/>
    <lineage>
        <taxon>Eukaryota</taxon>
        <taxon>Viridiplantae</taxon>
        <taxon>Streptophyta</taxon>
        <taxon>Embryophyta</taxon>
        <taxon>Tracheophyta</taxon>
        <taxon>Spermatophyta</taxon>
        <taxon>Magnoliopsida</taxon>
        <taxon>Liliopsida</taxon>
        <taxon>Poales</taxon>
        <taxon>Poaceae</taxon>
        <taxon>BOP clade</taxon>
        <taxon>Oryzoideae</taxon>
        <taxon>Oryzeae</taxon>
        <taxon>Oryzinae</taxon>
        <taxon>Leersia</taxon>
    </lineage>
</organism>
<dbReference type="Proteomes" id="UP000032180">
    <property type="component" value="Chromosome 11"/>
</dbReference>
<keyword evidence="5" id="KW-1185">Reference proteome</keyword>
<dbReference type="Gramene" id="LPERR11G02280.1">
    <property type="protein sequence ID" value="LPERR11G02280.1"/>
    <property type="gene ID" value="LPERR11G02280"/>
</dbReference>
<reference evidence="4 5" key="1">
    <citation type="submission" date="2012-08" db="EMBL/GenBank/DDBJ databases">
        <title>Oryza genome evolution.</title>
        <authorList>
            <person name="Wing R.A."/>
        </authorList>
    </citation>
    <scope>NUCLEOTIDE SEQUENCE</scope>
</reference>
<feature type="region of interest" description="SAW" evidence="3">
    <location>
        <begin position="91"/>
        <end position="172"/>
    </location>
</feature>